<organism evidence="1 2">
    <name type="scientific">Sulfurovum riftiae</name>
    <dbReference type="NCBI Taxonomy" id="1630136"/>
    <lineage>
        <taxon>Bacteria</taxon>
        <taxon>Pseudomonadati</taxon>
        <taxon>Campylobacterota</taxon>
        <taxon>Epsilonproteobacteria</taxon>
        <taxon>Campylobacterales</taxon>
        <taxon>Sulfurovaceae</taxon>
        <taxon>Sulfurovum</taxon>
    </lineage>
</organism>
<dbReference type="Proteomes" id="UP000075359">
    <property type="component" value="Unassembled WGS sequence"/>
</dbReference>
<dbReference type="RefSeq" id="WP_067328360.1">
    <property type="nucleotide sequence ID" value="NZ_LNKT01000001.1"/>
</dbReference>
<keyword evidence="2" id="KW-1185">Reference proteome</keyword>
<proteinExistence type="predicted"/>
<reference evidence="1 2" key="1">
    <citation type="submission" date="2015-11" db="EMBL/GenBank/DDBJ databases">
        <title>Draft genome of Sulfurovum riftiae 1812E, a member of the Epsilonproteobacteria isolated from the tube of the deep-sea hydrothermal vent tubewom Riftia pachyptila.</title>
        <authorList>
            <person name="Vetriani C."/>
            <person name="Giovannelli D."/>
        </authorList>
    </citation>
    <scope>NUCLEOTIDE SEQUENCE [LARGE SCALE GENOMIC DNA]</scope>
    <source>
        <strain evidence="1 2">1812E</strain>
    </source>
</reference>
<evidence type="ECO:0000313" key="1">
    <source>
        <dbReference type="EMBL" id="KYJ87482.1"/>
    </source>
</evidence>
<accession>A0A151CIW9</accession>
<dbReference type="AlphaFoldDB" id="A0A151CIW9"/>
<name>A0A151CIW9_9BACT</name>
<gene>
    <name evidence="1" type="ORF">AS592_10240</name>
</gene>
<dbReference type="OrthoDB" id="5469813at2"/>
<dbReference type="STRING" id="1630136.AS592_10240"/>
<comment type="caution">
    <text evidence="1">The sequence shown here is derived from an EMBL/GenBank/DDBJ whole genome shotgun (WGS) entry which is preliminary data.</text>
</comment>
<protein>
    <recommendedName>
        <fullName evidence="3">Transposase</fullName>
    </recommendedName>
</protein>
<dbReference type="EMBL" id="LNKT01000001">
    <property type="protein sequence ID" value="KYJ87482.1"/>
    <property type="molecule type" value="Genomic_DNA"/>
</dbReference>
<sequence length="214" mass="25837">MNCIYCGHPYTYILKDGLRKCSKCKRKFSLKKIAKEQTLKSAFIEARTAKVTSTNTGMHIATVLKYYEKFRRHIALYSDRQYQRHIEAVTGYDEYLYLPKSLKIEENNINKLQHFLTLSYEKKVYNLMMPTLERYGYDRSDAQERKLLLKYLQFNKVAKLTNAENTITKFWDYFEDFILQYKGVSAEQFIFYLKEAEWRFNYSREEQKKILFDI</sequence>
<evidence type="ECO:0000313" key="2">
    <source>
        <dbReference type="Proteomes" id="UP000075359"/>
    </source>
</evidence>
<evidence type="ECO:0008006" key="3">
    <source>
        <dbReference type="Google" id="ProtNLM"/>
    </source>
</evidence>